<protein>
    <submittedName>
        <fullName evidence="1">Uncharacterized protein</fullName>
    </submittedName>
</protein>
<accession>A0ACC3ZH06</accession>
<evidence type="ECO:0000313" key="1">
    <source>
        <dbReference type="EMBL" id="KAL0943454.1"/>
    </source>
</evidence>
<keyword evidence="2" id="KW-1185">Reference proteome</keyword>
<reference evidence="1 2" key="1">
    <citation type="journal article" date="2020" name="Phytopathology">
        <title>Genome Sequence Resources of Colletotrichum truncatum, C. plurivorum, C. musicola, and C. sojae: Four Species Pathogenic to Soybean (Glycine max).</title>
        <authorList>
            <person name="Rogerio F."/>
            <person name="Boufleur T.R."/>
            <person name="Ciampi-Guillardi M."/>
            <person name="Sukno S.A."/>
            <person name="Thon M.R."/>
            <person name="Massola Junior N.S."/>
            <person name="Baroncelli R."/>
        </authorList>
    </citation>
    <scope>NUCLEOTIDE SEQUENCE [LARGE SCALE GENOMIC DNA]</scope>
    <source>
        <strain evidence="1 2">CMES1059</strain>
    </source>
</reference>
<name>A0ACC3ZH06_COLTU</name>
<proteinExistence type="predicted"/>
<gene>
    <name evidence="1" type="ORF">CTRU02_201341</name>
</gene>
<organism evidence="1 2">
    <name type="scientific">Colletotrichum truncatum</name>
    <name type="common">Anthracnose fungus</name>
    <name type="synonym">Colletotrichum capsici</name>
    <dbReference type="NCBI Taxonomy" id="5467"/>
    <lineage>
        <taxon>Eukaryota</taxon>
        <taxon>Fungi</taxon>
        <taxon>Dikarya</taxon>
        <taxon>Ascomycota</taxon>
        <taxon>Pezizomycotina</taxon>
        <taxon>Sordariomycetes</taxon>
        <taxon>Hypocreomycetidae</taxon>
        <taxon>Glomerellales</taxon>
        <taxon>Glomerellaceae</taxon>
        <taxon>Colletotrichum</taxon>
        <taxon>Colletotrichum truncatum species complex</taxon>
    </lineage>
</organism>
<dbReference type="Proteomes" id="UP000805649">
    <property type="component" value="Unassembled WGS sequence"/>
</dbReference>
<evidence type="ECO:0000313" key="2">
    <source>
        <dbReference type="Proteomes" id="UP000805649"/>
    </source>
</evidence>
<dbReference type="EMBL" id="VUJX02000001">
    <property type="protein sequence ID" value="KAL0943454.1"/>
    <property type="molecule type" value="Genomic_DNA"/>
</dbReference>
<sequence length="54" mass="5897">MFSNDCAEWYKVLYAVVKDSNSILRASSSADGGALGIWAKKLSQYQSKSLLHAS</sequence>
<comment type="caution">
    <text evidence="1">The sequence shown here is derived from an EMBL/GenBank/DDBJ whole genome shotgun (WGS) entry which is preliminary data.</text>
</comment>